<comment type="pathway">
    <text evidence="2 14">Porphyrin-containing compound metabolism; heme O biosynthesis; heme O from protoheme: step 1/1.</text>
</comment>
<feature type="transmembrane region" description="Helical" evidence="14">
    <location>
        <begin position="249"/>
        <end position="268"/>
    </location>
</feature>
<keyword evidence="8 14" id="KW-0350">Heme biosynthesis</keyword>
<evidence type="ECO:0000256" key="10">
    <source>
        <dbReference type="ARBA" id="ARBA00030253"/>
    </source>
</evidence>
<evidence type="ECO:0000256" key="3">
    <source>
        <dbReference type="ARBA" id="ARBA00012292"/>
    </source>
</evidence>
<accession>A0A6J4V1W9</accession>
<dbReference type="FunFam" id="1.10.357.140:FF:000001">
    <property type="entry name" value="Protoheme IX farnesyltransferase"/>
    <property type="match status" value="1"/>
</dbReference>
<dbReference type="GO" id="GO:0008495">
    <property type="term" value="F:protoheme IX farnesyltransferase activity"/>
    <property type="evidence" value="ECO:0007669"/>
    <property type="project" value="UniProtKB-UniRule"/>
</dbReference>
<feature type="transmembrane region" description="Helical" evidence="14">
    <location>
        <begin position="152"/>
        <end position="171"/>
    </location>
</feature>
<keyword evidence="6 14" id="KW-0812">Transmembrane</keyword>
<evidence type="ECO:0000256" key="9">
    <source>
        <dbReference type="ARBA" id="ARBA00023136"/>
    </source>
</evidence>
<evidence type="ECO:0000256" key="8">
    <source>
        <dbReference type="ARBA" id="ARBA00023133"/>
    </source>
</evidence>
<evidence type="ECO:0000256" key="13">
    <source>
        <dbReference type="ARBA" id="ARBA00047690"/>
    </source>
</evidence>
<evidence type="ECO:0000256" key="12">
    <source>
        <dbReference type="ARBA" id="ARBA00042475"/>
    </source>
</evidence>
<evidence type="ECO:0000256" key="2">
    <source>
        <dbReference type="ARBA" id="ARBA00004919"/>
    </source>
</evidence>
<feature type="transmembrane region" description="Helical" evidence="14">
    <location>
        <begin position="177"/>
        <end position="200"/>
    </location>
</feature>
<evidence type="ECO:0000256" key="6">
    <source>
        <dbReference type="ARBA" id="ARBA00022692"/>
    </source>
</evidence>
<comment type="catalytic activity">
    <reaction evidence="13 14">
        <text>heme b + (2E,6E)-farnesyl diphosphate + H2O = Fe(II)-heme o + diphosphate</text>
        <dbReference type="Rhea" id="RHEA:28070"/>
        <dbReference type="ChEBI" id="CHEBI:15377"/>
        <dbReference type="ChEBI" id="CHEBI:33019"/>
        <dbReference type="ChEBI" id="CHEBI:60344"/>
        <dbReference type="ChEBI" id="CHEBI:60530"/>
        <dbReference type="ChEBI" id="CHEBI:175763"/>
        <dbReference type="EC" id="2.5.1.141"/>
    </reaction>
</comment>
<dbReference type="PANTHER" id="PTHR43448:SF7">
    <property type="entry name" value="4-HYDROXYBENZOATE SOLANESYLTRANSFERASE"/>
    <property type="match status" value="1"/>
</dbReference>
<evidence type="ECO:0000256" key="7">
    <source>
        <dbReference type="ARBA" id="ARBA00022989"/>
    </source>
</evidence>
<dbReference type="UniPathway" id="UPA00834">
    <property type="reaction ID" value="UER00712"/>
</dbReference>
<dbReference type="CDD" id="cd13957">
    <property type="entry name" value="PT_UbiA_Cox10"/>
    <property type="match status" value="1"/>
</dbReference>
<dbReference type="InterPro" id="IPR000537">
    <property type="entry name" value="UbiA_prenyltransferase"/>
</dbReference>
<keyword evidence="5 14" id="KW-0808">Transferase</keyword>
<dbReference type="Gene3D" id="1.10.357.140">
    <property type="entry name" value="UbiA prenyltransferase"/>
    <property type="match status" value="1"/>
</dbReference>
<feature type="transmembrane region" description="Helical" evidence="14">
    <location>
        <begin position="52"/>
        <end position="77"/>
    </location>
</feature>
<organism evidence="15">
    <name type="scientific">uncultured Thermomicrobiales bacterium</name>
    <dbReference type="NCBI Taxonomy" id="1645740"/>
    <lineage>
        <taxon>Bacteria</taxon>
        <taxon>Pseudomonadati</taxon>
        <taxon>Thermomicrobiota</taxon>
        <taxon>Thermomicrobia</taxon>
        <taxon>Thermomicrobiales</taxon>
        <taxon>environmental samples</taxon>
    </lineage>
</organism>
<dbReference type="GO" id="GO:0048034">
    <property type="term" value="P:heme O biosynthetic process"/>
    <property type="evidence" value="ECO:0007669"/>
    <property type="project" value="UniProtKB-UniRule"/>
</dbReference>
<feature type="transmembrane region" description="Helical" evidence="14">
    <location>
        <begin position="23"/>
        <end position="46"/>
    </location>
</feature>
<comment type="similarity">
    <text evidence="14">Belongs to the UbiA prenyltransferase family. Protoheme IX farnesyltransferase subfamily.</text>
</comment>
<dbReference type="HAMAP" id="MF_00154">
    <property type="entry name" value="CyoE_CtaB"/>
    <property type="match status" value="1"/>
</dbReference>
<dbReference type="EC" id="2.5.1.141" evidence="3 14"/>
<dbReference type="Pfam" id="PF01040">
    <property type="entry name" value="UbiA"/>
    <property type="match status" value="1"/>
</dbReference>
<dbReference type="InterPro" id="IPR044878">
    <property type="entry name" value="UbiA_sf"/>
</dbReference>
<dbReference type="NCBIfam" id="NF003349">
    <property type="entry name" value="PRK04375.1-2"/>
    <property type="match status" value="1"/>
</dbReference>
<keyword evidence="7 14" id="KW-1133">Transmembrane helix</keyword>
<dbReference type="AlphaFoldDB" id="A0A6J4V1W9"/>
<dbReference type="InterPro" id="IPR006369">
    <property type="entry name" value="Protohaem_IX_farnesylTrfase"/>
</dbReference>
<evidence type="ECO:0000256" key="11">
    <source>
        <dbReference type="ARBA" id="ARBA00040810"/>
    </source>
</evidence>
<comment type="function">
    <text evidence="14">Converts heme B (protoheme IX) to heme O by substitution of the vinyl group on carbon 2 of heme B porphyrin ring with a hydroxyethyl farnesyl side group.</text>
</comment>
<evidence type="ECO:0000256" key="1">
    <source>
        <dbReference type="ARBA" id="ARBA00004651"/>
    </source>
</evidence>
<evidence type="ECO:0000256" key="4">
    <source>
        <dbReference type="ARBA" id="ARBA00022475"/>
    </source>
</evidence>
<protein>
    <recommendedName>
        <fullName evidence="11 14">Protoheme IX farnesyltransferase</fullName>
        <ecNumber evidence="3 14">2.5.1.141</ecNumber>
    </recommendedName>
    <alternativeName>
        <fullName evidence="12 14">Heme B farnesyltransferase</fullName>
    </alternativeName>
    <alternativeName>
        <fullName evidence="10 14">Heme O synthase</fullName>
    </alternativeName>
</protein>
<reference evidence="15" key="1">
    <citation type="submission" date="2020-02" db="EMBL/GenBank/DDBJ databases">
        <authorList>
            <person name="Meier V. D."/>
        </authorList>
    </citation>
    <scope>NUCLEOTIDE SEQUENCE</scope>
    <source>
        <strain evidence="15">AVDCRST_MAG87</strain>
    </source>
</reference>
<dbReference type="GO" id="GO:0005886">
    <property type="term" value="C:plasma membrane"/>
    <property type="evidence" value="ECO:0007669"/>
    <property type="project" value="UniProtKB-SubCell"/>
</dbReference>
<name>A0A6J4V1W9_9BACT</name>
<feature type="transmembrane region" description="Helical" evidence="14">
    <location>
        <begin position="280"/>
        <end position="301"/>
    </location>
</feature>
<comment type="subcellular location">
    <subcellularLocation>
        <location evidence="1 14">Cell membrane</location>
        <topology evidence="1 14">Multi-pass membrane protein</topology>
    </subcellularLocation>
</comment>
<keyword evidence="9 14" id="KW-0472">Membrane</keyword>
<evidence type="ECO:0000313" key="15">
    <source>
        <dbReference type="EMBL" id="CAA9567092.1"/>
    </source>
</evidence>
<feature type="transmembrane region" description="Helical" evidence="14">
    <location>
        <begin position="226"/>
        <end position="243"/>
    </location>
</feature>
<evidence type="ECO:0000256" key="5">
    <source>
        <dbReference type="ARBA" id="ARBA00022679"/>
    </source>
</evidence>
<feature type="transmembrane region" description="Helical" evidence="14">
    <location>
        <begin position="98"/>
        <end position="118"/>
    </location>
</feature>
<gene>
    <name evidence="14" type="primary">ctaB</name>
    <name evidence="15" type="ORF">AVDCRST_MAG87-2047</name>
</gene>
<dbReference type="NCBIfam" id="TIGR01473">
    <property type="entry name" value="cyoE_ctaB"/>
    <property type="match status" value="1"/>
</dbReference>
<dbReference type="PANTHER" id="PTHR43448">
    <property type="entry name" value="PROTOHEME IX FARNESYLTRANSFERASE, MITOCHONDRIAL"/>
    <property type="match status" value="1"/>
</dbReference>
<comment type="miscellaneous">
    <text evidence="14">Carbon 2 of the heme B porphyrin ring is defined according to the Fischer nomenclature.</text>
</comment>
<feature type="transmembrane region" description="Helical" evidence="14">
    <location>
        <begin position="124"/>
        <end position="145"/>
    </location>
</feature>
<evidence type="ECO:0000256" key="14">
    <source>
        <dbReference type="HAMAP-Rule" id="MF_00154"/>
    </source>
</evidence>
<keyword evidence="4 14" id="KW-1003">Cell membrane</keyword>
<dbReference type="EMBL" id="CADCWJ010000466">
    <property type="protein sequence ID" value="CAA9567092.1"/>
    <property type="molecule type" value="Genomic_DNA"/>
</dbReference>
<dbReference type="InterPro" id="IPR030470">
    <property type="entry name" value="UbiA_prenylTrfase_CS"/>
</dbReference>
<sequence length="302" mass="32664">MLNQPKPTAVAEFDGIKARINDYVALTKPGILTLLLVTTLGAMLVAERGFPSFALVLVAMIGGTLTAGGANVINCFIDRDIDALMPRTRKRATANGRISPSSALAFGIALTLAGVLVLGLGANWLAAGLALLGNLYYVFVYTLWLKRTTPHNIVLGGAAGSIPPLVGWAAVTGTLSAPAWILFAIIFYWTPPHFWALALLKQGEYGRANVPMLPVVAGEEETRRQIFLYTILLTAVTLLLVPFGMSWLYLIGAVSLGGYFLWMAWQLLQDPSKALARKTFFYSLWYLAGLFAVMVSDRLILG</sequence>
<proteinExistence type="inferred from homology"/>
<dbReference type="PROSITE" id="PS00943">
    <property type="entry name" value="UBIA"/>
    <property type="match status" value="1"/>
</dbReference>